<accession>A0ABY5C873</accession>
<proteinExistence type="predicted"/>
<keyword evidence="1" id="KW-0472">Membrane</keyword>
<dbReference type="Proteomes" id="UP001057532">
    <property type="component" value="Plasmid punnamed"/>
</dbReference>
<feature type="transmembrane region" description="Helical" evidence="1">
    <location>
        <begin position="48"/>
        <end position="67"/>
    </location>
</feature>
<keyword evidence="1" id="KW-1133">Transmembrane helix</keyword>
<protein>
    <submittedName>
        <fullName evidence="2">Uncharacterized protein</fullName>
    </submittedName>
</protein>
<dbReference type="EMBL" id="CP097479">
    <property type="protein sequence ID" value="USS94018.1"/>
    <property type="molecule type" value="Genomic_DNA"/>
</dbReference>
<evidence type="ECO:0000313" key="2">
    <source>
        <dbReference type="EMBL" id="USS94018.1"/>
    </source>
</evidence>
<geneLocation type="plasmid" evidence="2 3">
    <name>punnamed</name>
</geneLocation>
<keyword evidence="3" id="KW-1185">Reference proteome</keyword>
<feature type="transmembrane region" description="Helical" evidence="1">
    <location>
        <begin position="102"/>
        <end position="121"/>
    </location>
</feature>
<feature type="transmembrane region" description="Helical" evidence="1">
    <location>
        <begin position="74"/>
        <end position="96"/>
    </location>
</feature>
<sequence>MRAFRKNRFLALTGLETASLGLYLLLMSNVFFDEQDYLGQYLTHAQDPIFAFVLIGIGLFGFIVAIFNIKKFFAYRLALASIVGIWTAYLVIFAWHDLHAPGIPIHLSSILIVFLIINLLFEWLGGD</sequence>
<keyword evidence="2" id="KW-0614">Plasmid</keyword>
<evidence type="ECO:0000256" key="1">
    <source>
        <dbReference type="SAM" id="Phobius"/>
    </source>
</evidence>
<gene>
    <name evidence="2" type="ORF">M8332_06945</name>
</gene>
<reference evidence="2" key="1">
    <citation type="submission" date="2022-05" db="EMBL/GenBank/DDBJ databases">
        <authorList>
            <person name="Oliphant S.A."/>
            <person name="Watson-Haigh N.S."/>
            <person name="Sumby K.M."/>
            <person name="Gardner J.M."/>
            <person name="Jiranek V."/>
        </authorList>
    </citation>
    <scope>NUCLEOTIDE SEQUENCE</scope>
    <source>
        <strain evidence="2">Ru20-1</strain>
        <plasmid evidence="2">punnamed</plasmid>
    </source>
</reference>
<evidence type="ECO:0000313" key="3">
    <source>
        <dbReference type="Proteomes" id="UP001057532"/>
    </source>
</evidence>
<dbReference type="RefSeq" id="WP_252780907.1">
    <property type="nucleotide sequence ID" value="NZ_CP097479.1"/>
</dbReference>
<organism evidence="2 3">
    <name type="scientific">Fructilactobacillus ixorae</name>
    <dbReference type="NCBI Taxonomy" id="1750535"/>
    <lineage>
        <taxon>Bacteria</taxon>
        <taxon>Bacillati</taxon>
        <taxon>Bacillota</taxon>
        <taxon>Bacilli</taxon>
        <taxon>Lactobacillales</taxon>
        <taxon>Lactobacillaceae</taxon>
        <taxon>Fructilactobacillus</taxon>
    </lineage>
</organism>
<keyword evidence="1" id="KW-0812">Transmembrane</keyword>
<name>A0ABY5C873_9LACO</name>
<feature type="transmembrane region" description="Helical" evidence="1">
    <location>
        <begin position="9"/>
        <end position="28"/>
    </location>
</feature>